<proteinExistence type="predicted"/>
<organism evidence="2 3">
    <name type="scientific">Glycine soja</name>
    <name type="common">Wild soybean</name>
    <dbReference type="NCBI Taxonomy" id="3848"/>
    <lineage>
        <taxon>Eukaryota</taxon>
        <taxon>Viridiplantae</taxon>
        <taxon>Streptophyta</taxon>
        <taxon>Embryophyta</taxon>
        <taxon>Tracheophyta</taxon>
        <taxon>Spermatophyta</taxon>
        <taxon>Magnoliopsida</taxon>
        <taxon>eudicotyledons</taxon>
        <taxon>Gunneridae</taxon>
        <taxon>Pentapetalae</taxon>
        <taxon>rosids</taxon>
        <taxon>fabids</taxon>
        <taxon>Fabales</taxon>
        <taxon>Fabaceae</taxon>
        <taxon>Papilionoideae</taxon>
        <taxon>50 kb inversion clade</taxon>
        <taxon>NPAAA clade</taxon>
        <taxon>indigoferoid/millettioid clade</taxon>
        <taxon>Phaseoleae</taxon>
        <taxon>Glycine</taxon>
        <taxon>Glycine subgen. Soja</taxon>
    </lineage>
</organism>
<feature type="transmembrane region" description="Helical" evidence="1">
    <location>
        <begin position="95"/>
        <end position="121"/>
    </location>
</feature>
<dbReference type="InterPro" id="IPR029044">
    <property type="entry name" value="Nucleotide-diphossugar_trans"/>
</dbReference>
<keyword evidence="3" id="KW-1185">Reference proteome</keyword>
<reference evidence="2 3" key="1">
    <citation type="submission" date="2018-09" db="EMBL/GenBank/DDBJ databases">
        <title>A high-quality reference genome of wild soybean provides a powerful tool to mine soybean genomes.</title>
        <authorList>
            <person name="Xie M."/>
            <person name="Chung C.Y.L."/>
            <person name="Li M.-W."/>
            <person name="Wong F.-L."/>
            <person name="Chan T.-F."/>
            <person name="Lam H.-M."/>
        </authorList>
    </citation>
    <scope>NUCLEOTIDE SEQUENCE [LARGE SCALE GENOMIC DNA]</scope>
    <source>
        <strain evidence="3">cv. W05</strain>
        <tissue evidence="2">Hypocotyl of etiolated seedlings</tissue>
    </source>
</reference>
<gene>
    <name evidence="2" type="ORF">D0Y65_034245</name>
</gene>
<dbReference type="SUPFAM" id="SSF53448">
    <property type="entry name" value="Nucleotide-diphospho-sugar transferases"/>
    <property type="match status" value="1"/>
</dbReference>
<keyword evidence="1" id="KW-1133">Transmembrane helix</keyword>
<dbReference type="EMBL" id="QZWG01000012">
    <property type="protein sequence ID" value="RZB75670.1"/>
    <property type="molecule type" value="Genomic_DNA"/>
</dbReference>
<keyword evidence="1" id="KW-0472">Membrane</keyword>
<protein>
    <submittedName>
        <fullName evidence="2">UDP-N-acetylglucosamine diphosphorylase 2 isoform A</fullName>
    </submittedName>
</protein>
<dbReference type="Gene3D" id="3.90.550.10">
    <property type="entry name" value="Spore Coat Polysaccharide Biosynthesis Protein SpsA, Chain A"/>
    <property type="match status" value="1"/>
</dbReference>
<accession>A0A445HPY5</accession>
<comment type="caution">
    <text evidence="2">The sequence shown here is derived from an EMBL/GenBank/DDBJ whole genome shotgun (WGS) entry which is preliminary data.</text>
</comment>
<dbReference type="AlphaFoldDB" id="A0A445HPY5"/>
<evidence type="ECO:0000256" key="1">
    <source>
        <dbReference type="SAM" id="Phobius"/>
    </source>
</evidence>
<name>A0A445HPY5_GLYSO</name>
<sequence>MREPSPVGFEGNDVVPPQALLQRLKDYDQEHAFALCLDLSRIDRIIQCSLRSQGLPVVAIEPVPESSVSTVVERSQEDRERWWKMGLKAIFDGKLAVLLLSGGQVYFNLFLMNIYIFFLILGQPVHRTKWTGDASSSPKLPSKLHKNTTIVACVPKKVHIEGAGETGFKISSIEITDAIKAGLDEPIQPEPEVFVPST</sequence>
<keyword evidence="1" id="KW-0812">Transmembrane</keyword>
<evidence type="ECO:0000313" key="3">
    <source>
        <dbReference type="Proteomes" id="UP000289340"/>
    </source>
</evidence>
<evidence type="ECO:0000313" key="2">
    <source>
        <dbReference type="EMBL" id="RZB75670.1"/>
    </source>
</evidence>
<dbReference type="Proteomes" id="UP000289340">
    <property type="component" value="Chromosome 12"/>
</dbReference>